<evidence type="ECO:0000313" key="2">
    <source>
        <dbReference type="Proteomes" id="UP001589774"/>
    </source>
</evidence>
<protein>
    <submittedName>
        <fullName evidence="1">Uncharacterized protein</fullName>
    </submittedName>
</protein>
<gene>
    <name evidence="1" type="ORF">ACFFI0_03360</name>
</gene>
<dbReference type="RefSeq" id="WP_130854691.1">
    <property type="nucleotide sequence ID" value="NZ_JBHLWO010000001.1"/>
</dbReference>
<evidence type="ECO:0000313" key="1">
    <source>
        <dbReference type="EMBL" id="MFC0317328.1"/>
    </source>
</evidence>
<proteinExistence type="predicted"/>
<comment type="caution">
    <text evidence="1">The sequence shown here is derived from an EMBL/GenBank/DDBJ whole genome shotgun (WGS) entry which is preliminary data.</text>
</comment>
<dbReference type="EMBL" id="JBHLWO010000001">
    <property type="protein sequence ID" value="MFC0317328.1"/>
    <property type="molecule type" value="Genomic_DNA"/>
</dbReference>
<accession>A0ABV6HEL2</accession>
<name>A0ABV6HEL2_9SPHI</name>
<organism evidence="1 2">
    <name type="scientific">Olivibacter oleidegradans</name>
    <dbReference type="NCBI Taxonomy" id="760123"/>
    <lineage>
        <taxon>Bacteria</taxon>
        <taxon>Pseudomonadati</taxon>
        <taxon>Bacteroidota</taxon>
        <taxon>Sphingobacteriia</taxon>
        <taxon>Sphingobacteriales</taxon>
        <taxon>Sphingobacteriaceae</taxon>
        <taxon>Olivibacter</taxon>
    </lineage>
</organism>
<dbReference type="Proteomes" id="UP001589774">
    <property type="component" value="Unassembled WGS sequence"/>
</dbReference>
<keyword evidence="2" id="KW-1185">Reference proteome</keyword>
<reference evidence="1 2" key="1">
    <citation type="submission" date="2024-09" db="EMBL/GenBank/DDBJ databases">
        <authorList>
            <person name="Sun Q."/>
            <person name="Mori K."/>
        </authorList>
    </citation>
    <scope>NUCLEOTIDE SEQUENCE [LARGE SCALE GENOMIC DNA]</scope>
    <source>
        <strain evidence="1 2">CCM 7765</strain>
    </source>
</reference>
<sequence>MEIKIYFTSEFETACDILYWKPEEILQEFINLVSLAKYNSQEVSDNEGLATKFMLYQTKKKGNRLVPAKQVHIEYCQKLKEIQKNYKENSLDERHAAVSKLFSSWRKELIMNMSEKDFIINVKERKKQLGID</sequence>